<dbReference type="Pfam" id="PF24705">
    <property type="entry name" value="DUF7668"/>
    <property type="match status" value="1"/>
</dbReference>
<keyword evidence="3" id="KW-1185">Reference proteome</keyword>
<evidence type="ECO:0000313" key="2">
    <source>
        <dbReference type="EMBL" id="GAA4580598.1"/>
    </source>
</evidence>
<dbReference type="Proteomes" id="UP001500307">
    <property type="component" value="Unassembled WGS sequence"/>
</dbReference>
<name>A0ABP8T582_9ACTN</name>
<dbReference type="EMBL" id="BAABGU010000063">
    <property type="protein sequence ID" value="GAA4580598.1"/>
    <property type="molecule type" value="Genomic_DNA"/>
</dbReference>
<protein>
    <recommendedName>
        <fullName evidence="1">DUF7668 domain-containing protein</fullName>
    </recommendedName>
</protein>
<sequence length="136" mass="15179">MASTPKRSGGDVEDPVKDEALEVPIPEVWRPTLRAIVDSLVRRDTIIGAGLPSVDPVPPETSQLCLQAIDDYGDVALISLPDESWDTSVALWYGDRWRCLVDLWTAEEGRSDLVLDVDVFENRPGYRFSVHLVYVP</sequence>
<evidence type="ECO:0000259" key="1">
    <source>
        <dbReference type="Pfam" id="PF24705"/>
    </source>
</evidence>
<dbReference type="InterPro" id="IPR056085">
    <property type="entry name" value="DUF7668"/>
</dbReference>
<gene>
    <name evidence="2" type="ORF">GCM10023176_60370</name>
</gene>
<dbReference type="RefSeq" id="WP_346125200.1">
    <property type="nucleotide sequence ID" value="NZ_BAABGU010000063.1"/>
</dbReference>
<feature type="domain" description="DUF7668" evidence="1">
    <location>
        <begin position="37"/>
        <end position="136"/>
    </location>
</feature>
<organism evidence="2 3">
    <name type="scientific">Micromonospora coerulea</name>
    <dbReference type="NCBI Taxonomy" id="47856"/>
    <lineage>
        <taxon>Bacteria</taxon>
        <taxon>Bacillati</taxon>
        <taxon>Actinomycetota</taxon>
        <taxon>Actinomycetes</taxon>
        <taxon>Micromonosporales</taxon>
        <taxon>Micromonosporaceae</taxon>
        <taxon>Micromonospora</taxon>
    </lineage>
</organism>
<comment type="caution">
    <text evidence="2">The sequence shown here is derived from an EMBL/GenBank/DDBJ whole genome shotgun (WGS) entry which is preliminary data.</text>
</comment>
<proteinExistence type="predicted"/>
<accession>A0ABP8T582</accession>
<evidence type="ECO:0000313" key="3">
    <source>
        <dbReference type="Proteomes" id="UP001500307"/>
    </source>
</evidence>
<reference evidence="3" key="1">
    <citation type="journal article" date="2019" name="Int. J. Syst. Evol. Microbiol.">
        <title>The Global Catalogue of Microorganisms (GCM) 10K type strain sequencing project: providing services to taxonomists for standard genome sequencing and annotation.</title>
        <authorList>
            <consortium name="The Broad Institute Genomics Platform"/>
            <consortium name="The Broad Institute Genome Sequencing Center for Infectious Disease"/>
            <person name="Wu L."/>
            <person name="Ma J."/>
        </authorList>
    </citation>
    <scope>NUCLEOTIDE SEQUENCE [LARGE SCALE GENOMIC DNA]</scope>
    <source>
        <strain evidence="3">JCM 3175</strain>
    </source>
</reference>